<proteinExistence type="predicted"/>
<reference evidence="1" key="1">
    <citation type="submission" date="2020-02" db="EMBL/GenBank/DDBJ databases">
        <authorList>
            <person name="Meier V. D."/>
        </authorList>
    </citation>
    <scope>NUCLEOTIDE SEQUENCE</scope>
    <source>
        <strain evidence="1">AVDCRST_MAG73</strain>
    </source>
</reference>
<accession>A0A6J4U1A2</accession>
<dbReference type="EMBL" id="CADCWE010000085">
    <property type="protein sequence ID" value="CAA9535768.1"/>
    <property type="molecule type" value="Genomic_DNA"/>
</dbReference>
<dbReference type="AlphaFoldDB" id="A0A6J4U1A2"/>
<gene>
    <name evidence="1" type="ORF">AVDCRST_MAG73-1379</name>
</gene>
<sequence length="112" mass="12862">MDEETGEGSADPIEQLVEYLEPTLLEILARVDAEEFTTAQFIEVLQTDPDGDAAYHEALRRWGEDERYAKMVVHGQVIPLILRRSDRVEWAGYAHGEEDEFGVPAWWTVTRQ</sequence>
<protein>
    <submittedName>
        <fullName evidence="1">Uncharacterized protein</fullName>
    </submittedName>
</protein>
<organism evidence="1">
    <name type="scientific">uncultured Thermomicrobiales bacterium</name>
    <dbReference type="NCBI Taxonomy" id="1645740"/>
    <lineage>
        <taxon>Bacteria</taxon>
        <taxon>Pseudomonadati</taxon>
        <taxon>Thermomicrobiota</taxon>
        <taxon>Thermomicrobia</taxon>
        <taxon>Thermomicrobiales</taxon>
        <taxon>environmental samples</taxon>
    </lineage>
</organism>
<evidence type="ECO:0000313" key="1">
    <source>
        <dbReference type="EMBL" id="CAA9535768.1"/>
    </source>
</evidence>
<name>A0A6J4U1A2_9BACT</name>